<dbReference type="PANTHER" id="PTHR43166">
    <property type="entry name" value="AMINO ACID IMPORT ATP-BINDING PROTEIN"/>
    <property type="match status" value="1"/>
</dbReference>
<dbReference type="CDD" id="cd03262">
    <property type="entry name" value="ABC_HisP_GlnQ"/>
    <property type="match status" value="1"/>
</dbReference>
<reference evidence="11 12" key="1">
    <citation type="submission" date="2017-06" db="EMBL/GenBank/DDBJ databases">
        <title>Evolution towards high GC content and high-temperature stress adaptation in endophytic Pseudomonas oryzihabitans impacted its plant-growth promoting traits.</title>
        <authorList>
            <person name="Nascimento F.X."/>
        </authorList>
    </citation>
    <scope>NUCLEOTIDE SEQUENCE [LARGE SCALE GENOMIC DNA]</scope>
    <source>
        <strain evidence="11 12">MS8</strain>
    </source>
</reference>
<proteinExistence type="inferred from homology"/>
<sequence length="258" mass="28767">MTDSNVPLLSIDDLHKSFGTVEVLKGIDLSLDRGDVVTLIGSSGSGKTTLLRCVNLLEDFQGGSIRLAGEAIGYREEGGRRQRLPEREIARQRSLTGMAFQQFNLFPHLTALENVTLGLRKVKKMGKDEAVAIGEQWLRRVGLIERRDYHPGQLSGGQQQRVAIARAIAMNPSLMLFDEPTSALDPELVGEVLAVIKDLAQDGMTMLLVTHEMRFAYEVSDRIVFMSQGRIEEQGPPRELFERPRSTRLAEFLGRTSF</sequence>
<dbReference type="GO" id="GO:0005524">
    <property type="term" value="F:ATP binding"/>
    <property type="evidence" value="ECO:0007669"/>
    <property type="project" value="UniProtKB-KW"/>
</dbReference>
<dbReference type="PIRSF" id="PIRSF039085">
    <property type="entry name" value="ABC_ATPase_HisP"/>
    <property type="match status" value="1"/>
</dbReference>
<dbReference type="GO" id="GO:0005886">
    <property type="term" value="C:plasma membrane"/>
    <property type="evidence" value="ECO:0007669"/>
    <property type="project" value="UniProtKB-SubCell"/>
</dbReference>
<dbReference type="Gene3D" id="3.40.50.300">
    <property type="entry name" value="P-loop containing nucleotide triphosphate hydrolases"/>
    <property type="match status" value="1"/>
</dbReference>
<comment type="subcellular location">
    <subcellularLocation>
        <location evidence="1">Cell inner membrane</location>
        <topology evidence="1">Peripheral membrane protein</topology>
    </subcellularLocation>
</comment>
<evidence type="ECO:0000259" key="10">
    <source>
        <dbReference type="PROSITE" id="PS50893"/>
    </source>
</evidence>
<dbReference type="SUPFAM" id="SSF52540">
    <property type="entry name" value="P-loop containing nucleoside triphosphate hydrolases"/>
    <property type="match status" value="1"/>
</dbReference>
<evidence type="ECO:0000256" key="8">
    <source>
        <dbReference type="ARBA" id="ARBA00022970"/>
    </source>
</evidence>
<protein>
    <submittedName>
        <fullName evidence="11">ATP-binding protein</fullName>
    </submittedName>
</protein>
<dbReference type="InterPro" id="IPR027417">
    <property type="entry name" value="P-loop_NTPase"/>
</dbReference>
<keyword evidence="7 11" id="KW-0067">ATP-binding</keyword>
<evidence type="ECO:0000256" key="6">
    <source>
        <dbReference type="ARBA" id="ARBA00022741"/>
    </source>
</evidence>
<organism evidence="11 12">
    <name type="scientific">Pseudomonas oryzihabitans</name>
    <dbReference type="NCBI Taxonomy" id="47885"/>
    <lineage>
        <taxon>Bacteria</taxon>
        <taxon>Pseudomonadati</taxon>
        <taxon>Pseudomonadota</taxon>
        <taxon>Gammaproteobacteria</taxon>
        <taxon>Pseudomonadales</taxon>
        <taxon>Pseudomonadaceae</taxon>
        <taxon>Pseudomonas</taxon>
    </lineage>
</organism>
<dbReference type="InterPro" id="IPR003439">
    <property type="entry name" value="ABC_transporter-like_ATP-bd"/>
</dbReference>
<evidence type="ECO:0000313" key="12">
    <source>
        <dbReference type="Proteomes" id="UP000250579"/>
    </source>
</evidence>
<dbReference type="AlphaFoldDB" id="A0A2Z5A8G6"/>
<evidence type="ECO:0000313" key="11">
    <source>
        <dbReference type="EMBL" id="AXA65631.1"/>
    </source>
</evidence>
<dbReference type="PROSITE" id="PS00211">
    <property type="entry name" value="ABC_TRANSPORTER_1"/>
    <property type="match status" value="1"/>
</dbReference>
<keyword evidence="9" id="KW-0472">Membrane</keyword>
<dbReference type="FunFam" id="3.40.50.300:FF:000020">
    <property type="entry name" value="Amino acid ABC transporter ATP-binding component"/>
    <property type="match status" value="1"/>
</dbReference>
<dbReference type="InterPro" id="IPR003593">
    <property type="entry name" value="AAA+_ATPase"/>
</dbReference>
<dbReference type="PROSITE" id="PS50893">
    <property type="entry name" value="ABC_TRANSPORTER_2"/>
    <property type="match status" value="1"/>
</dbReference>
<evidence type="ECO:0000256" key="1">
    <source>
        <dbReference type="ARBA" id="ARBA00004417"/>
    </source>
</evidence>
<dbReference type="Pfam" id="PF00005">
    <property type="entry name" value="ABC_tran"/>
    <property type="match status" value="1"/>
</dbReference>
<dbReference type="InterPro" id="IPR030679">
    <property type="entry name" value="ABC_ATPase_HisP-typ"/>
</dbReference>
<dbReference type="InterPro" id="IPR050086">
    <property type="entry name" value="MetN_ABC_transporter-like"/>
</dbReference>
<evidence type="ECO:0000256" key="4">
    <source>
        <dbReference type="ARBA" id="ARBA00022475"/>
    </source>
</evidence>
<keyword evidence="8" id="KW-0029">Amino-acid transport</keyword>
<comment type="similarity">
    <text evidence="2">Belongs to the ABC transporter superfamily.</text>
</comment>
<dbReference type="GO" id="GO:0015424">
    <property type="term" value="F:ABC-type amino acid transporter activity"/>
    <property type="evidence" value="ECO:0007669"/>
    <property type="project" value="InterPro"/>
</dbReference>
<evidence type="ECO:0000256" key="3">
    <source>
        <dbReference type="ARBA" id="ARBA00022448"/>
    </source>
</evidence>
<dbReference type="InterPro" id="IPR017871">
    <property type="entry name" value="ABC_transporter-like_CS"/>
</dbReference>
<feature type="domain" description="ABC transporter" evidence="10">
    <location>
        <begin position="9"/>
        <end position="253"/>
    </location>
</feature>
<accession>A0A2Z5A8G6</accession>
<dbReference type="STRING" id="47885.APT59_04020"/>
<dbReference type="RefSeq" id="WP_133862072.1">
    <property type="nucleotide sequence ID" value="NZ_CP022198.1"/>
</dbReference>
<gene>
    <name evidence="11" type="ORF">CE139_07335</name>
</gene>
<keyword evidence="6" id="KW-0547">Nucleotide-binding</keyword>
<keyword evidence="3" id="KW-0813">Transport</keyword>
<evidence type="ECO:0000256" key="2">
    <source>
        <dbReference type="ARBA" id="ARBA00005417"/>
    </source>
</evidence>
<dbReference type="SMART" id="SM00382">
    <property type="entry name" value="AAA"/>
    <property type="match status" value="1"/>
</dbReference>
<dbReference type="Proteomes" id="UP000250579">
    <property type="component" value="Chromosome"/>
</dbReference>
<dbReference type="PANTHER" id="PTHR43166:SF9">
    <property type="entry name" value="GLUTAMATE_ASPARTATE IMPORT ATP-BINDING PROTEIN GLTL"/>
    <property type="match status" value="1"/>
</dbReference>
<dbReference type="EMBL" id="CP022198">
    <property type="protein sequence ID" value="AXA65631.1"/>
    <property type="molecule type" value="Genomic_DNA"/>
</dbReference>
<name>A0A2Z5A8G6_9PSED</name>
<keyword evidence="5" id="KW-0997">Cell inner membrane</keyword>
<evidence type="ECO:0000256" key="7">
    <source>
        <dbReference type="ARBA" id="ARBA00022840"/>
    </source>
</evidence>
<evidence type="ECO:0000256" key="5">
    <source>
        <dbReference type="ARBA" id="ARBA00022519"/>
    </source>
</evidence>
<evidence type="ECO:0000256" key="9">
    <source>
        <dbReference type="ARBA" id="ARBA00023136"/>
    </source>
</evidence>
<keyword evidence="4" id="KW-1003">Cell membrane</keyword>
<dbReference type="GO" id="GO:0016887">
    <property type="term" value="F:ATP hydrolysis activity"/>
    <property type="evidence" value="ECO:0007669"/>
    <property type="project" value="InterPro"/>
</dbReference>